<protein>
    <submittedName>
        <fullName evidence="2">Uncharacterized protein</fullName>
    </submittedName>
</protein>
<proteinExistence type="predicted"/>
<feature type="transmembrane region" description="Helical" evidence="1">
    <location>
        <begin position="56"/>
        <end position="78"/>
    </location>
</feature>
<feature type="transmembrane region" description="Helical" evidence="1">
    <location>
        <begin position="6"/>
        <end position="24"/>
    </location>
</feature>
<keyword evidence="1" id="KW-1133">Transmembrane helix</keyword>
<dbReference type="RefSeq" id="WP_269926393.1">
    <property type="nucleotide sequence ID" value="NZ_JAMKBJ010000006.1"/>
</dbReference>
<sequence>MDSFVRYFILGMFLLGPIALPMLLQKWRWLWFVVAGYVLYLAIGINLYFTEDIQDYGTAYGIFIVPYLMFITFLGYVMQRVLDKKLTKNISKKM</sequence>
<organism evidence="2 3">
    <name type="scientific">Paenisporosarcina quisquiliarum</name>
    <dbReference type="NCBI Taxonomy" id="365346"/>
    <lineage>
        <taxon>Bacteria</taxon>
        <taxon>Bacillati</taxon>
        <taxon>Bacillota</taxon>
        <taxon>Bacilli</taxon>
        <taxon>Bacillales</taxon>
        <taxon>Caryophanaceae</taxon>
        <taxon>Paenisporosarcina</taxon>
    </lineage>
</organism>
<feature type="transmembrane region" description="Helical" evidence="1">
    <location>
        <begin position="29"/>
        <end position="50"/>
    </location>
</feature>
<evidence type="ECO:0000313" key="3">
    <source>
        <dbReference type="Proteomes" id="UP001152173"/>
    </source>
</evidence>
<evidence type="ECO:0000313" key="2">
    <source>
        <dbReference type="EMBL" id="MCZ8537299.1"/>
    </source>
</evidence>
<comment type="caution">
    <text evidence="2">The sequence shown here is derived from an EMBL/GenBank/DDBJ whole genome shotgun (WGS) entry which is preliminary data.</text>
</comment>
<dbReference type="AlphaFoldDB" id="A0A9X3RDN9"/>
<reference evidence="2" key="1">
    <citation type="submission" date="2022-05" db="EMBL/GenBank/DDBJ databases">
        <authorList>
            <person name="Colautti A."/>
            <person name="Iacumin L."/>
        </authorList>
    </citation>
    <scope>NUCLEOTIDE SEQUENCE</scope>
    <source>
        <strain evidence="2">SK 55</strain>
    </source>
</reference>
<name>A0A9X3RDN9_9BACL</name>
<dbReference type="Proteomes" id="UP001152173">
    <property type="component" value="Unassembled WGS sequence"/>
</dbReference>
<dbReference type="EMBL" id="JAMKBJ010000006">
    <property type="protein sequence ID" value="MCZ8537299.1"/>
    <property type="molecule type" value="Genomic_DNA"/>
</dbReference>
<evidence type="ECO:0000256" key="1">
    <source>
        <dbReference type="SAM" id="Phobius"/>
    </source>
</evidence>
<keyword evidence="1" id="KW-0472">Membrane</keyword>
<keyword evidence="3" id="KW-1185">Reference proteome</keyword>
<accession>A0A9X3RDN9</accession>
<gene>
    <name evidence="2" type="ORF">M9R32_08915</name>
</gene>
<keyword evidence="1" id="KW-0812">Transmembrane</keyword>